<proteinExistence type="predicted"/>
<comment type="caution">
    <text evidence="1">The sequence shown here is derived from an EMBL/GenBank/DDBJ whole genome shotgun (WGS) entry which is preliminary data.</text>
</comment>
<keyword evidence="2" id="KW-1185">Reference proteome</keyword>
<reference evidence="1 2" key="1">
    <citation type="submission" date="2024-02" db="EMBL/GenBank/DDBJ databases">
        <authorList>
            <person name="Chen Y."/>
            <person name="Shah S."/>
            <person name="Dougan E. K."/>
            <person name="Thang M."/>
            <person name="Chan C."/>
        </authorList>
    </citation>
    <scope>NUCLEOTIDE SEQUENCE [LARGE SCALE GENOMIC DNA]</scope>
</reference>
<organism evidence="1 2">
    <name type="scientific">Durusdinium trenchii</name>
    <dbReference type="NCBI Taxonomy" id="1381693"/>
    <lineage>
        <taxon>Eukaryota</taxon>
        <taxon>Sar</taxon>
        <taxon>Alveolata</taxon>
        <taxon>Dinophyceae</taxon>
        <taxon>Suessiales</taxon>
        <taxon>Symbiodiniaceae</taxon>
        <taxon>Durusdinium</taxon>
    </lineage>
</organism>
<dbReference type="EMBL" id="CAXAMN010001536">
    <property type="protein sequence ID" value="CAK8994977.1"/>
    <property type="molecule type" value="Genomic_DNA"/>
</dbReference>
<sequence length="579" mass="64583">MANALVVLQLDTQFPRIPGDIACKETYLLPIHIEVIDRAHVADVVSLDPEALDISRFASALAKADAEIISTSCGFMVYFQKMLSELTQKTFISSALVALPKLRARFQDVEIMVITFDADILGAPAYRFALDGFTGPVVGLEKSMHLYQVISKDLDHLELECAEADMDKLIQTALTCYPDIGAIMLECTNLPPYKHIIRRHFSGEIVDCLSVLEVESKGVYGFTMVLGENRWETFQIWEDGDPDKAEIAFLRGYKSAVLDEQIASTNALTVSNSCKSMCFSILRGDYMPEGGEIPVVDQDEQLLGMPGDRNACKYRRVEWRKLTTTVPQALRASSYYIAGDFNFWEFQPMQEEASAGSKARSFFTEVKLRSSEDVFQVVRNKDWDQAFYPQADTQNLRGPDGYGVAKGWRLPGKDRLLASLDTVLHQVCELEPPAAVSQSQPGRGKGDLCCFANQDVLNVACEYSGQQGPTHAIRPNKVGSWSSFVSKDSMTFDQAKSTWLAEVQVGQSGMEFFQILLNGNWLAAVYPNSYEADFRRNGHVVLGPDSRGGRSYWCLQDGLEPGDRVQVMLEVWFGLRHAP</sequence>
<evidence type="ECO:0000313" key="2">
    <source>
        <dbReference type="Proteomes" id="UP001642484"/>
    </source>
</evidence>
<dbReference type="Proteomes" id="UP001642484">
    <property type="component" value="Unassembled WGS sequence"/>
</dbReference>
<evidence type="ECO:0000313" key="1">
    <source>
        <dbReference type="EMBL" id="CAK8994977.1"/>
    </source>
</evidence>
<name>A0ABP0HXM3_9DINO</name>
<protein>
    <submittedName>
        <fullName evidence="1">Uncharacterized protein</fullName>
    </submittedName>
</protein>
<accession>A0ABP0HXM3</accession>
<gene>
    <name evidence="1" type="ORF">CCMP2556_LOCUS3860</name>
</gene>